<name>A0AB34A9U8_9LACO</name>
<reference evidence="1 2" key="1">
    <citation type="submission" date="2019-07" db="EMBL/GenBank/DDBJ databases">
        <title>Whole genome shotgun sequence of Lactobacillus crustorum NBRC 107159.</title>
        <authorList>
            <person name="Hosoyama A."/>
            <person name="Uohara A."/>
            <person name="Ohji S."/>
            <person name="Ichikawa N."/>
        </authorList>
    </citation>
    <scope>NUCLEOTIDE SEQUENCE [LARGE SCALE GENOMIC DNA]</scope>
    <source>
        <strain evidence="1 2">NBRC 107159</strain>
    </source>
</reference>
<evidence type="ECO:0000313" key="1">
    <source>
        <dbReference type="EMBL" id="GEO76104.1"/>
    </source>
</evidence>
<proteinExistence type="predicted"/>
<dbReference type="AlphaFoldDB" id="A0AB34A9U8"/>
<gene>
    <name evidence="1" type="ORF">LCR01_05470</name>
</gene>
<dbReference type="EMBL" id="BJZM01000008">
    <property type="protein sequence ID" value="GEO76104.1"/>
    <property type="molecule type" value="Genomic_DNA"/>
</dbReference>
<evidence type="ECO:0000313" key="2">
    <source>
        <dbReference type="Proteomes" id="UP000321618"/>
    </source>
</evidence>
<organism evidence="1 2">
    <name type="scientific">Companilactobacillus crustorum</name>
    <dbReference type="NCBI Taxonomy" id="392416"/>
    <lineage>
        <taxon>Bacteria</taxon>
        <taxon>Bacillati</taxon>
        <taxon>Bacillota</taxon>
        <taxon>Bacilli</taxon>
        <taxon>Lactobacillales</taxon>
        <taxon>Lactobacillaceae</taxon>
        <taxon>Companilactobacillus</taxon>
    </lineage>
</organism>
<dbReference type="Proteomes" id="UP000321618">
    <property type="component" value="Unassembled WGS sequence"/>
</dbReference>
<sequence>MPATSIIKVFRFKGVVITRLSPCPTSTKLTDPKSGNLFIATHPIKISMYIHKYLFLKVLVSTYNRTIIIKIITQKLGICPVTKIKFLAWAILSNSPYIQPKKLLGIFHKGQPTVKLDIMVKGRIRYVNIGTNIRFINNVNQLN</sequence>
<accession>A0AB34A9U8</accession>
<protein>
    <submittedName>
        <fullName evidence="1">Uncharacterized protein</fullName>
    </submittedName>
</protein>
<comment type="caution">
    <text evidence="1">The sequence shown here is derived from an EMBL/GenBank/DDBJ whole genome shotgun (WGS) entry which is preliminary data.</text>
</comment>